<feature type="active site" description="Proton acceptor" evidence="3">
    <location>
        <position position="192"/>
    </location>
</feature>
<reference evidence="6 7" key="1">
    <citation type="submission" date="2015-09" db="EMBL/GenBank/DDBJ databases">
        <title>Draft Genome Sequence of Pseudoalteromonas lipolytica UCD-48B.</title>
        <authorList>
            <person name="Krusor M."/>
            <person name="Coil D.A."/>
            <person name="Lang J.M."/>
            <person name="Eisen J.A."/>
            <person name="Alexiev A."/>
        </authorList>
    </citation>
    <scope>NUCLEOTIDE SEQUENCE [LARGE SCALE GENOMIC DNA]</scope>
    <source>
        <strain evidence="6 7">UCD-48B</strain>
    </source>
</reference>
<comment type="similarity">
    <text evidence="2 5">Belongs to the DegT/DnrJ/EryC1 family.</text>
</comment>
<organism evidence="6 7">
    <name type="scientific">Pseudoalteromonas lipolytica</name>
    <dbReference type="NCBI Taxonomy" id="570156"/>
    <lineage>
        <taxon>Bacteria</taxon>
        <taxon>Pseudomonadati</taxon>
        <taxon>Pseudomonadota</taxon>
        <taxon>Gammaproteobacteria</taxon>
        <taxon>Alteromonadales</taxon>
        <taxon>Pseudoalteromonadaceae</taxon>
        <taxon>Pseudoalteromonas</taxon>
    </lineage>
</organism>
<dbReference type="CDD" id="cd00616">
    <property type="entry name" value="AHBA_syn"/>
    <property type="match status" value="1"/>
</dbReference>
<dbReference type="PANTHER" id="PTHR30244">
    <property type="entry name" value="TRANSAMINASE"/>
    <property type="match status" value="1"/>
</dbReference>
<dbReference type="SUPFAM" id="SSF53383">
    <property type="entry name" value="PLP-dependent transferases"/>
    <property type="match status" value="1"/>
</dbReference>
<dbReference type="InterPro" id="IPR020026">
    <property type="entry name" value="PseC"/>
</dbReference>
<dbReference type="NCBIfam" id="TIGR03588">
    <property type="entry name" value="PseC"/>
    <property type="match status" value="1"/>
</dbReference>
<dbReference type="Pfam" id="PF01041">
    <property type="entry name" value="DegT_DnrJ_EryC1"/>
    <property type="match status" value="1"/>
</dbReference>
<proteinExistence type="inferred from homology"/>
<evidence type="ECO:0000256" key="3">
    <source>
        <dbReference type="PIRSR" id="PIRSR000390-1"/>
    </source>
</evidence>
<feature type="modified residue" description="N6-(pyridoxal phosphate)lysine" evidence="4">
    <location>
        <position position="192"/>
    </location>
</feature>
<evidence type="ECO:0000256" key="4">
    <source>
        <dbReference type="PIRSR" id="PIRSR000390-2"/>
    </source>
</evidence>
<dbReference type="GO" id="GO:0000271">
    <property type="term" value="P:polysaccharide biosynthetic process"/>
    <property type="evidence" value="ECO:0007669"/>
    <property type="project" value="TreeGrafter"/>
</dbReference>
<sequence length="387" mass="42320">MTNKVIPYGKQSISEDDINAVIDVLKSDWLTQGPAVPAFENAIAEYCGAHYACATNSATSALHIACLALGVGKGDIVWTSPISFVASSNCALYCGADIDFVDIDLETGNMSVAALQEKLTLAKQNQQLPKVVIPVHLAGQSCDMAAINALAKKYGFKVIEDASHAIGAKYKDKPVGSCAYSDITVFSFHPVKIITSAEGGMAVTNCAELNKKMSRLRSHGITNIPEEMNEPSHGPWYYQQLELGFNYRMTDMQAALGLSQLKQLDNFVSVRNDIATTYNHAFANSTVAHLTQSNECYSSYHLYIVRLTQCDEEKHKSVITGMREQGIIAHLHYIPIHLQPYYQALGFSDGDFPNAETYYKQAVTIPLHPAITAGEQQFVINTLIGLV</sequence>
<dbReference type="InterPro" id="IPR000653">
    <property type="entry name" value="DegT/StrS_aminotransferase"/>
</dbReference>
<dbReference type="InterPro" id="IPR015424">
    <property type="entry name" value="PyrdxlP-dep_Trfase"/>
</dbReference>
<dbReference type="Gene3D" id="3.40.640.10">
    <property type="entry name" value="Type I PLP-dependent aspartate aminotransferase-like (Major domain)"/>
    <property type="match status" value="1"/>
</dbReference>
<protein>
    <submittedName>
        <fullName evidence="6">UDP-4-amino-4, 6-dideoxy-N-acetyl-beta-L-altrosamine transaminase</fullName>
    </submittedName>
</protein>
<evidence type="ECO:0000256" key="2">
    <source>
        <dbReference type="ARBA" id="ARBA00037999"/>
    </source>
</evidence>
<dbReference type="AlphaFoldDB" id="A0A0P7E7B4"/>
<dbReference type="Gene3D" id="3.90.1150.10">
    <property type="entry name" value="Aspartate Aminotransferase, domain 1"/>
    <property type="match status" value="1"/>
</dbReference>
<gene>
    <name evidence="6" type="ORF">AOG27_12145</name>
</gene>
<dbReference type="EMBL" id="LJTC01000007">
    <property type="protein sequence ID" value="KPM83383.1"/>
    <property type="molecule type" value="Genomic_DNA"/>
</dbReference>
<evidence type="ECO:0000256" key="1">
    <source>
        <dbReference type="ARBA" id="ARBA00022898"/>
    </source>
</evidence>
<dbReference type="PIRSF" id="PIRSF000390">
    <property type="entry name" value="PLP_StrS"/>
    <property type="match status" value="1"/>
</dbReference>
<dbReference type="RefSeq" id="WP_054553282.1">
    <property type="nucleotide sequence ID" value="NZ_LJTC01000007.1"/>
</dbReference>
<evidence type="ECO:0000313" key="6">
    <source>
        <dbReference type="EMBL" id="KPM83383.1"/>
    </source>
</evidence>
<evidence type="ECO:0000313" key="7">
    <source>
        <dbReference type="Proteomes" id="UP000050378"/>
    </source>
</evidence>
<dbReference type="GO" id="GO:0030170">
    <property type="term" value="F:pyridoxal phosphate binding"/>
    <property type="evidence" value="ECO:0007669"/>
    <property type="project" value="TreeGrafter"/>
</dbReference>
<keyword evidence="1 4" id="KW-0663">Pyridoxal phosphate</keyword>
<dbReference type="Proteomes" id="UP000050378">
    <property type="component" value="Unassembled WGS sequence"/>
</dbReference>
<evidence type="ECO:0000256" key="5">
    <source>
        <dbReference type="RuleBase" id="RU004508"/>
    </source>
</evidence>
<dbReference type="OrthoDB" id="9804264at2"/>
<dbReference type="STRING" id="570156.AOG27_12145"/>
<name>A0A0P7E7B4_9GAMM</name>
<dbReference type="PANTHER" id="PTHR30244:SF34">
    <property type="entry name" value="DTDP-4-AMINO-4,6-DIDEOXYGALACTOSE TRANSAMINASE"/>
    <property type="match status" value="1"/>
</dbReference>
<dbReference type="InterPro" id="IPR015422">
    <property type="entry name" value="PyrdxlP-dep_Trfase_small"/>
</dbReference>
<accession>A0A0P7E7B4</accession>
<dbReference type="GO" id="GO:0008483">
    <property type="term" value="F:transaminase activity"/>
    <property type="evidence" value="ECO:0007669"/>
    <property type="project" value="TreeGrafter"/>
</dbReference>
<dbReference type="PATRIC" id="fig|570156.3.peg.3516"/>
<comment type="caution">
    <text evidence="6">The sequence shown here is derived from an EMBL/GenBank/DDBJ whole genome shotgun (WGS) entry which is preliminary data.</text>
</comment>
<dbReference type="InterPro" id="IPR015421">
    <property type="entry name" value="PyrdxlP-dep_Trfase_major"/>
</dbReference>